<proteinExistence type="predicted"/>
<reference evidence="2 3" key="2">
    <citation type="submission" date="2018-11" db="EMBL/GenBank/DDBJ databases">
        <authorList>
            <consortium name="Pathogen Informatics"/>
        </authorList>
    </citation>
    <scope>NUCLEOTIDE SEQUENCE [LARGE SCALE GENOMIC DNA]</scope>
</reference>
<dbReference type="InterPro" id="IPR006569">
    <property type="entry name" value="CID_dom"/>
</dbReference>
<dbReference type="Proteomes" id="UP000274504">
    <property type="component" value="Unassembled WGS sequence"/>
</dbReference>
<dbReference type="EMBL" id="UYSG01000706">
    <property type="protein sequence ID" value="VDL21245.1"/>
    <property type="molecule type" value="Genomic_DNA"/>
</dbReference>
<dbReference type="Gene3D" id="1.25.40.90">
    <property type="match status" value="1"/>
</dbReference>
<dbReference type="PANTHER" id="PTHR12460">
    <property type="entry name" value="CYCLIN-DEPENDENT KINASE INHIBITOR-RELATED PROTEIN"/>
    <property type="match status" value="1"/>
</dbReference>
<sequence>MDGIFEQTSINRLRSLNHTQKSIEKASQFFIKNRHLAPELVKLWYKEFHTAPAEQKLAFLHLVNDVLVNTMEKAPQFVQLFEPVLPLAFGETAKVQSHQIRSGVAHLLVVWADRRIYPRNFLRRLRVECQRSASQADNENPTKASGEPSPFDFSFTAALLSTAAAKSSKLQYQQRTPSLISPSTESVVVAATPTKFSPRESSLSPGARLREEMQHHDILLSAPVKPPETIELVKKLDALQNSAPSANVVTRQRISEFPVEVSNPEEAAKLIAQGIGKLFLLYRSFS</sequence>
<dbReference type="PROSITE" id="PS51391">
    <property type="entry name" value="CID"/>
    <property type="match status" value="1"/>
</dbReference>
<dbReference type="Gene3D" id="6.10.250.2560">
    <property type="match status" value="1"/>
</dbReference>
<feature type="domain" description="CID" evidence="1">
    <location>
        <begin position="1"/>
        <end position="133"/>
    </location>
</feature>
<protein>
    <submittedName>
        <fullName evidence="4">CID domain-containing protein</fullName>
    </submittedName>
</protein>
<evidence type="ECO:0000313" key="2">
    <source>
        <dbReference type="EMBL" id="VDL21245.1"/>
    </source>
</evidence>
<name>A0A0R3SDF4_HYMDI</name>
<dbReference type="SMART" id="SM00582">
    <property type="entry name" value="RPR"/>
    <property type="match status" value="1"/>
</dbReference>
<evidence type="ECO:0000313" key="3">
    <source>
        <dbReference type="Proteomes" id="UP000274504"/>
    </source>
</evidence>
<gene>
    <name evidence="2" type="ORF">HDID_LOCUS2709</name>
</gene>
<dbReference type="STRING" id="6216.A0A0R3SDF4"/>
<dbReference type="SUPFAM" id="SSF48464">
    <property type="entry name" value="ENTH/VHS domain"/>
    <property type="match status" value="1"/>
</dbReference>
<evidence type="ECO:0000259" key="1">
    <source>
        <dbReference type="PROSITE" id="PS51391"/>
    </source>
</evidence>
<dbReference type="CDD" id="cd16981">
    <property type="entry name" value="CID_RPRD_like"/>
    <property type="match status" value="1"/>
</dbReference>
<dbReference type="GO" id="GO:0000993">
    <property type="term" value="F:RNA polymerase II complex binding"/>
    <property type="evidence" value="ECO:0007669"/>
    <property type="project" value="TreeGrafter"/>
</dbReference>
<dbReference type="InterPro" id="IPR008942">
    <property type="entry name" value="ENTH_VHS"/>
</dbReference>
<dbReference type="GO" id="GO:0031124">
    <property type="term" value="P:mRNA 3'-end processing"/>
    <property type="evidence" value="ECO:0007669"/>
    <property type="project" value="TreeGrafter"/>
</dbReference>
<accession>A0A0R3SDF4</accession>
<reference evidence="4" key="1">
    <citation type="submission" date="2016-04" db="UniProtKB">
        <authorList>
            <consortium name="WormBaseParasite"/>
        </authorList>
    </citation>
    <scope>IDENTIFICATION</scope>
</reference>
<dbReference type="OrthoDB" id="10069473at2759"/>
<organism evidence="4">
    <name type="scientific">Hymenolepis diminuta</name>
    <name type="common">Rat tapeworm</name>
    <dbReference type="NCBI Taxonomy" id="6216"/>
    <lineage>
        <taxon>Eukaryota</taxon>
        <taxon>Metazoa</taxon>
        <taxon>Spiralia</taxon>
        <taxon>Lophotrochozoa</taxon>
        <taxon>Platyhelminthes</taxon>
        <taxon>Cestoda</taxon>
        <taxon>Eucestoda</taxon>
        <taxon>Cyclophyllidea</taxon>
        <taxon>Hymenolepididae</taxon>
        <taxon>Hymenolepis</taxon>
    </lineage>
</organism>
<dbReference type="Pfam" id="PF04818">
    <property type="entry name" value="CID"/>
    <property type="match status" value="1"/>
</dbReference>
<dbReference type="PANTHER" id="PTHR12460:SF0">
    <property type="entry name" value="CID DOMAIN-CONTAINING PROTEIN-RELATED"/>
    <property type="match status" value="1"/>
</dbReference>
<dbReference type="WBParaSite" id="HDID_0000271101-mRNA-1">
    <property type="protein sequence ID" value="HDID_0000271101-mRNA-1"/>
    <property type="gene ID" value="HDID_0000271101"/>
</dbReference>
<dbReference type="AlphaFoldDB" id="A0A0R3SDF4"/>
<evidence type="ECO:0000313" key="4">
    <source>
        <dbReference type="WBParaSite" id="HDID_0000271101-mRNA-1"/>
    </source>
</evidence>